<dbReference type="EMBL" id="JAVIZN010000003">
    <property type="protein sequence ID" value="MDR6208023.1"/>
    <property type="molecule type" value="Genomic_DNA"/>
</dbReference>
<dbReference type="Proteomes" id="UP001245184">
    <property type="component" value="Unassembled WGS sequence"/>
</dbReference>
<name>A0ABD5CSK8_9BURK</name>
<protein>
    <submittedName>
        <fullName evidence="1">Uncharacterized protein</fullName>
    </submittedName>
</protein>
<evidence type="ECO:0000313" key="1">
    <source>
        <dbReference type="EMBL" id="MDR6208023.1"/>
    </source>
</evidence>
<evidence type="ECO:0000313" key="2">
    <source>
        <dbReference type="Proteomes" id="UP001245184"/>
    </source>
</evidence>
<accession>A0ABD5CSK8</accession>
<organism evidence="1 2">
    <name type="scientific">Paraburkholderia graminis</name>
    <dbReference type="NCBI Taxonomy" id="60548"/>
    <lineage>
        <taxon>Bacteria</taxon>
        <taxon>Pseudomonadati</taxon>
        <taxon>Pseudomonadota</taxon>
        <taxon>Betaproteobacteria</taxon>
        <taxon>Burkholderiales</taxon>
        <taxon>Burkholderiaceae</taxon>
        <taxon>Paraburkholderia</taxon>
    </lineage>
</organism>
<comment type="caution">
    <text evidence="1">The sequence shown here is derived from an EMBL/GenBank/DDBJ whole genome shotgun (WGS) entry which is preliminary data.</text>
</comment>
<reference evidence="1 2" key="1">
    <citation type="submission" date="2023-08" db="EMBL/GenBank/DDBJ databases">
        <title>Genome sequencing of plant associated microbes to promote plant fitness in Sorghum bicolor and Oryza sativa.</title>
        <authorList>
            <person name="Coleman-Derr D."/>
        </authorList>
    </citation>
    <scope>NUCLEOTIDE SEQUENCE [LARGE SCALE GENOMIC DNA]</scope>
    <source>
        <strain evidence="1 2">SLBN-33</strain>
    </source>
</reference>
<proteinExistence type="predicted"/>
<gene>
    <name evidence="1" type="ORF">QF025_006824</name>
</gene>
<dbReference type="AlphaFoldDB" id="A0ABD5CSK8"/>
<sequence length="44" mass="5192">MEPDSDEAKRYRAWAGDDFDAELFDRRAANSTLLRMAWNNWGKN</sequence>